<dbReference type="PROSITE" id="PS00893">
    <property type="entry name" value="NUDIX_BOX"/>
    <property type="match status" value="1"/>
</dbReference>
<proteinExistence type="predicted"/>
<evidence type="ECO:0000313" key="4">
    <source>
        <dbReference type="EMBL" id="TPW32191.1"/>
    </source>
</evidence>
<dbReference type="PROSITE" id="PS51462">
    <property type="entry name" value="NUDIX"/>
    <property type="match status" value="1"/>
</dbReference>
<sequence>MNKVLIYAVLGDRLLVFDEPDFPFVPMQVPGGTLEPGEDALTGAQREFYEETGLSGAAVWQSHGSYLSVHWDRDGQKHHHRRHVFSVTLGSPQQHEWIHFENHAFDGSPPIRFRLFFLPWKEARAQIGLAMDAPLFWPSLQSVFA</sequence>
<dbReference type="Proteomes" id="UP000318801">
    <property type="component" value="Unassembled WGS sequence"/>
</dbReference>
<accession>A0A506UFU3</accession>
<comment type="cofactor">
    <cofactor evidence="1">
        <name>Mg(2+)</name>
        <dbReference type="ChEBI" id="CHEBI:18420"/>
    </cofactor>
</comment>
<dbReference type="InterPro" id="IPR000086">
    <property type="entry name" value="NUDIX_hydrolase_dom"/>
</dbReference>
<reference evidence="4 5" key="1">
    <citation type="submission" date="2019-06" db="EMBL/GenBank/DDBJ databases">
        <authorList>
            <person name="Li M."/>
        </authorList>
    </citation>
    <scope>NUCLEOTIDE SEQUENCE [LARGE SCALE GENOMIC DNA]</scope>
    <source>
        <strain evidence="4 5">BGMRC2036</strain>
    </source>
</reference>
<dbReference type="Gene3D" id="3.90.79.10">
    <property type="entry name" value="Nucleoside Triphosphate Pyrophosphohydrolase"/>
    <property type="match status" value="1"/>
</dbReference>
<dbReference type="OrthoDB" id="7914739at2"/>
<dbReference type="EMBL" id="VHLG01000002">
    <property type="protein sequence ID" value="TPW32191.1"/>
    <property type="molecule type" value="Genomic_DNA"/>
</dbReference>
<dbReference type="RefSeq" id="WP_141147702.1">
    <property type="nucleotide sequence ID" value="NZ_VHLG01000002.1"/>
</dbReference>
<keyword evidence="2" id="KW-0378">Hydrolase</keyword>
<dbReference type="SUPFAM" id="SSF55811">
    <property type="entry name" value="Nudix"/>
    <property type="match status" value="1"/>
</dbReference>
<evidence type="ECO:0000259" key="3">
    <source>
        <dbReference type="PROSITE" id="PS51462"/>
    </source>
</evidence>
<evidence type="ECO:0000313" key="5">
    <source>
        <dbReference type="Proteomes" id="UP000318801"/>
    </source>
</evidence>
<comment type="caution">
    <text evidence="4">The sequence shown here is derived from an EMBL/GenBank/DDBJ whole genome shotgun (WGS) entry which is preliminary data.</text>
</comment>
<evidence type="ECO:0000256" key="1">
    <source>
        <dbReference type="ARBA" id="ARBA00001946"/>
    </source>
</evidence>
<dbReference type="GO" id="GO:0016787">
    <property type="term" value="F:hydrolase activity"/>
    <property type="evidence" value="ECO:0007669"/>
    <property type="project" value="UniProtKB-KW"/>
</dbReference>
<gene>
    <name evidence="4" type="ORF">FJU08_04040</name>
</gene>
<dbReference type="AlphaFoldDB" id="A0A506UFU3"/>
<dbReference type="InterPro" id="IPR015797">
    <property type="entry name" value="NUDIX_hydrolase-like_dom_sf"/>
</dbReference>
<evidence type="ECO:0000256" key="2">
    <source>
        <dbReference type="ARBA" id="ARBA00022801"/>
    </source>
</evidence>
<keyword evidence="5" id="KW-1185">Reference proteome</keyword>
<protein>
    <submittedName>
        <fullName evidence="4">NUDIX domain-containing protein</fullName>
    </submittedName>
</protein>
<dbReference type="Pfam" id="PF00293">
    <property type="entry name" value="NUDIX"/>
    <property type="match status" value="1"/>
</dbReference>
<organism evidence="4 5">
    <name type="scientific">Martelella alba</name>
    <dbReference type="NCBI Taxonomy" id="2590451"/>
    <lineage>
        <taxon>Bacteria</taxon>
        <taxon>Pseudomonadati</taxon>
        <taxon>Pseudomonadota</taxon>
        <taxon>Alphaproteobacteria</taxon>
        <taxon>Hyphomicrobiales</taxon>
        <taxon>Aurantimonadaceae</taxon>
        <taxon>Martelella</taxon>
    </lineage>
</organism>
<dbReference type="InterPro" id="IPR020084">
    <property type="entry name" value="NUDIX_hydrolase_CS"/>
</dbReference>
<name>A0A506UFU3_9HYPH</name>
<feature type="domain" description="Nudix hydrolase" evidence="3">
    <location>
        <begin position="1"/>
        <end position="144"/>
    </location>
</feature>